<evidence type="ECO:0000256" key="1">
    <source>
        <dbReference type="SAM" id="MobiDB-lite"/>
    </source>
</evidence>
<organism evidence="2 3">
    <name type="scientific">Phtheirospermum japonicum</name>
    <dbReference type="NCBI Taxonomy" id="374723"/>
    <lineage>
        <taxon>Eukaryota</taxon>
        <taxon>Viridiplantae</taxon>
        <taxon>Streptophyta</taxon>
        <taxon>Embryophyta</taxon>
        <taxon>Tracheophyta</taxon>
        <taxon>Spermatophyta</taxon>
        <taxon>Magnoliopsida</taxon>
        <taxon>eudicotyledons</taxon>
        <taxon>Gunneridae</taxon>
        <taxon>Pentapetalae</taxon>
        <taxon>asterids</taxon>
        <taxon>lamiids</taxon>
        <taxon>Lamiales</taxon>
        <taxon>Orobanchaceae</taxon>
        <taxon>Orobanchaceae incertae sedis</taxon>
        <taxon>Phtheirospermum</taxon>
    </lineage>
</organism>
<dbReference type="AlphaFoldDB" id="A0A830CGC6"/>
<evidence type="ECO:0000313" key="2">
    <source>
        <dbReference type="EMBL" id="GFP93361.1"/>
    </source>
</evidence>
<proteinExistence type="predicted"/>
<keyword evidence="3" id="KW-1185">Reference proteome</keyword>
<feature type="compositionally biased region" description="Low complexity" evidence="1">
    <location>
        <begin position="60"/>
        <end position="73"/>
    </location>
</feature>
<comment type="caution">
    <text evidence="2">The sequence shown here is derived from an EMBL/GenBank/DDBJ whole genome shotgun (WGS) entry which is preliminary data.</text>
</comment>
<feature type="compositionally biased region" description="Polar residues" evidence="1">
    <location>
        <begin position="31"/>
        <end position="45"/>
    </location>
</feature>
<reference evidence="2" key="1">
    <citation type="submission" date="2020-07" db="EMBL/GenBank/DDBJ databases">
        <title>Ethylene signaling mediates host invasion by parasitic plants.</title>
        <authorList>
            <person name="Yoshida S."/>
        </authorList>
    </citation>
    <scope>NUCLEOTIDE SEQUENCE</scope>
    <source>
        <strain evidence="2">Okayama</strain>
    </source>
</reference>
<sequence length="73" mass="7882">MKVGFEISKELSTSIWVEISHSNLKEERNPTKSTIVGRENQNYKNPNCGGGGDFHHANQSAAATPPLSAAAAW</sequence>
<dbReference type="EMBL" id="BMAC01000311">
    <property type="protein sequence ID" value="GFP93361.1"/>
    <property type="molecule type" value="Genomic_DNA"/>
</dbReference>
<protein>
    <submittedName>
        <fullName evidence="2">Uncharacterized protein</fullName>
    </submittedName>
</protein>
<gene>
    <name evidence="2" type="ORF">PHJA_001480500</name>
</gene>
<dbReference type="Proteomes" id="UP000653305">
    <property type="component" value="Unassembled WGS sequence"/>
</dbReference>
<evidence type="ECO:0000313" key="3">
    <source>
        <dbReference type="Proteomes" id="UP000653305"/>
    </source>
</evidence>
<accession>A0A830CGC6</accession>
<feature type="region of interest" description="Disordered" evidence="1">
    <location>
        <begin position="26"/>
        <end position="73"/>
    </location>
</feature>
<name>A0A830CGC6_9LAMI</name>